<dbReference type="EMBL" id="FUYQ01000003">
    <property type="protein sequence ID" value="SKB33687.1"/>
    <property type="molecule type" value="Genomic_DNA"/>
</dbReference>
<gene>
    <name evidence="2" type="ORF">SAMN05660349_00669</name>
</gene>
<dbReference type="RefSeq" id="WP_079682373.1">
    <property type="nucleotide sequence ID" value="NZ_FUYQ01000003.1"/>
</dbReference>
<sequence length="519" mass="59147">MKKNIVNRIALYILALCMGLTACDSFEEFNTNPDKSTKVTSGMLATNLILGIMQEDGTTKTFLRDDMLSKYVAWTEGNDIDYLFNKLGRTDDFSNYSFENMAMLGNVEKMIGFAPNEKAKNSYTALGHFIRVWKFFDLTMRVGDIPYSESMKGEEGVEYPAYDSQKSVFLGLLNELDLADQLFESGENFDGDPVYDGDVSKWRKAVNTLQLKILINLYKKSADAELKVADRFQKIVSGKPIFTSNDDNLQLVHSDNSGQKYPFYKEGNNFIVFNQVSSFVIDTLKVLGDRRLFYYAKPTVKSVDSGLEPTDWNAYNGVDPTLTFSEIQSAVETKNVSQLNLRYSELPEGEPTFKLSYAEMNFILSEAVVRGLLAGNAKSYYEQGIRAAMRFTADHTPDSYDYHHGMKITDQYISSYINGEKVTFATNASAQIAQIITQKYLATFLQTPFSGYFEYRRTGIPRFTINPQSNRNDPSDKMPVRWMYPQDEYNYNTENLKKAVDSQYNGVDTENELMWILKD</sequence>
<reference evidence="3" key="1">
    <citation type="submission" date="2017-02" db="EMBL/GenBank/DDBJ databases">
        <authorList>
            <person name="Varghese N."/>
            <person name="Submissions S."/>
        </authorList>
    </citation>
    <scope>NUCLEOTIDE SEQUENCE [LARGE SCALE GENOMIC DNA]</scope>
    <source>
        <strain evidence="3">DSM 24967</strain>
    </source>
</reference>
<dbReference type="InterPro" id="IPR041662">
    <property type="entry name" value="SusD-like_2"/>
</dbReference>
<evidence type="ECO:0000313" key="2">
    <source>
        <dbReference type="EMBL" id="SKB33687.1"/>
    </source>
</evidence>
<dbReference type="SUPFAM" id="SSF48452">
    <property type="entry name" value="TPR-like"/>
    <property type="match status" value="1"/>
</dbReference>
<keyword evidence="1" id="KW-0732">Signal</keyword>
<dbReference type="PROSITE" id="PS51257">
    <property type="entry name" value="PROKAR_LIPOPROTEIN"/>
    <property type="match status" value="1"/>
</dbReference>
<protein>
    <submittedName>
        <fullName evidence="2">Starch-binding associating with outer membrane</fullName>
    </submittedName>
</protein>
<feature type="chain" id="PRO_5013341206" evidence="1">
    <location>
        <begin position="23"/>
        <end position="519"/>
    </location>
</feature>
<accession>A0A1T5AG14</accession>
<name>A0A1T5AG14_9BACT</name>
<evidence type="ECO:0000256" key="1">
    <source>
        <dbReference type="SAM" id="SignalP"/>
    </source>
</evidence>
<dbReference type="Proteomes" id="UP000190852">
    <property type="component" value="Unassembled WGS sequence"/>
</dbReference>
<proteinExistence type="predicted"/>
<dbReference type="Gene3D" id="1.25.40.390">
    <property type="match status" value="1"/>
</dbReference>
<dbReference type="AlphaFoldDB" id="A0A1T5AG14"/>
<keyword evidence="3" id="KW-1185">Reference proteome</keyword>
<dbReference type="Pfam" id="PF12771">
    <property type="entry name" value="SusD-like_2"/>
    <property type="match status" value="1"/>
</dbReference>
<dbReference type="InterPro" id="IPR011990">
    <property type="entry name" value="TPR-like_helical_dom_sf"/>
</dbReference>
<organism evidence="2 3">
    <name type="scientific">Parabacteroides chartae</name>
    <dbReference type="NCBI Taxonomy" id="1037355"/>
    <lineage>
        <taxon>Bacteria</taxon>
        <taxon>Pseudomonadati</taxon>
        <taxon>Bacteroidota</taxon>
        <taxon>Bacteroidia</taxon>
        <taxon>Bacteroidales</taxon>
        <taxon>Tannerellaceae</taxon>
        <taxon>Parabacteroides</taxon>
    </lineage>
</organism>
<feature type="signal peptide" evidence="1">
    <location>
        <begin position="1"/>
        <end position="22"/>
    </location>
</feature>
<evidence type="ECO:0000313" key="3">
    <source>
        <dbReference type="Proteomes" id="UP000190852"/>
    </source>
</evidence>